<dbReference type="InterPro" id="IPR039420">
    <property type="entry name" value="WalR-like"/>
</dbReference>
<evidence type="ECO:0000256" key="1">
    <source>
        <dbReference type="ARBA" id="ARBA00022553"/>
    </source>
</evidence>
<accession>A0A0P9CTJ5</accession>
<evidence type="ECO:0000256" key="5">
    <source>
        <dbReference type="PROSITE-ProRule" id="PRU00169"/>
    </source>
</evidence>
<feature type="modified residue" description="4-aspartylphosphate" evidence="5">
    <location>
        <position position="64"/>
    </location>
</feature>
<dbReference type="CDD" id="cd17535">
    <property type="entry name" value="REC_NarL-like"/>
    <property type="match status" value="1"/>
</dbReference>
<dbReference type="InterPro" id="IPR001789">
    <property type="entry name" value="Sig_transdc_resp-reg_receiver"/>
</dbReference>
<evidence type="ECO:0000256" key="4">
    <source>
        <dbReference type="ARBA" id="ARBA00023163"/>
    </source>
</evidence>
<comment type="caution">
    <text evidence="8">The sequence shown here is derived from an EMBL/GenBank/DDBJ whole genome shotgun (WGS) entry which is preliminary data.</text>
</comment>
<dbReference type="AlphaFoldDB" id="A0A0P9CTJ5"/>
<dbReference type="SMART" id="SM00448">
    <property type="entry name" value="REC"/>
    <property type="match status" value="1"/>
</dbReference>
<dbReference type="EMBL" id="LJCO01000064">
    <property type="protein sequence ID" value="KPV42977.1"/>
    <property type="molecule type" value="Genomic_DNA"/>
</dbReference>
<evidence type="ECO:0000259" key="6">
    <source>
        <dbReference type="PROSITE" id="PS50043"/>
    </source>
</evidence>
<dbReference type="InterPro" id="IPR016032">
    <property type="entry name" value="Sig_transdc_resp-reg_C-effctor"/>
</dbReference>
<dbReference type="PANTHER" id="PTHR43214">
    <property type="entry name" value="TWO-COMPONENT RESPONSE REGULATOR"/>
    <property type="match status" value="1"/>
</dbReference>
<evidence type="ECO:0008006" key="10">
    <source>
        <dbReference type="Google" id="ProtNLM"/>
    </source>
</evidence>
<dbReference type="GO" id="GO:0003677">
    <property type="term" value="F:DNA binding"/>
    <property type="evidence" value="ECO:0007669"/>
    <property type="project" value="UniProtKB-KW"/>
</dbReference>
<dbReference type="Proteomes" id="UP000050482">
    <property type="component" value="Unassembled WGS sequence"/>
</dbReference>
<dbReference type="GO" id="GO:0000160">
    <property type="term" value="P:phosphorelay signal transduction system"/>
    <property type="evidence" value="ECO:0007669"/>
    <property type="project" value="InterPro"/>
</dbReference>
<dbReference type="InterPro" id="IPR011006">
    <property type="entry name" value="CheY-like_superfamily"/>
</dbReference>
<keyword evidence="9" id="KW-1185">Reference proteome</keyword>
<gene>
    <name evidence="8" type="ORF">AN477_15000</name>
</gene>
<evidence type="ECO:0000313" key="9">
    <source>
        <dbReference type="Proteomes" id="UP000050482"/>
    </source>
</evidence>
<feature type="domain" description="HTH luxR-type" evidence="6">
    <location>
        <begin position="154"/>
        <end position="219"/>
    </location>
</feature>
<dbReference type="PROSITE" id="PS50043">
    <property type="entry name" value="HTH_LUXR_2"/>
    <property type="match status" value="1"/>
</dbReference>
<keyword evidence="4" id="KW-0804">Transcription</keyword>
<dbReference type="STRING" id="471514.AN477_15000"/>
<keyword evidence="2" id="KW-0805">Transcription regulation</keyword>
<dbReference type="Pfam" id="PF00196">
    <property type="entry name" value="GerE"/>
    <property type="match status" value="1"/>
</dbReference>
<dbReference type="InterPro" id="IPR058245">
    <property type="entry name" value="NreC/VraR/RcsB-like_REC"/>
</dbReference>
<organism evidence="8 9">
    <name type="scientific">Alicyclobacillus ferrooxydans</name>
    <dbReference type="NCBI Taxonomy" id="471514"/>
    <lineage>
        <taxon>Bacteria</taxon>
        <taxon>Bacillati</taxon>
        <taxon>Bacillota</taxon>
        <taxon>Bacilli</taxon>
        <taxon>Bacillales</taxon>
        <taxon>Alicyclobacillaceae</taxon>
        <taxon>Alicyclobacillus</taxon>
    </lineage>
</organism>
<evidence type="ECO:0000256" key="3">
    <source>
        <dbReference type="ARBA" id="ARBA00023125"/>
    </source>
</evidence>
<proteinExistence type="predicted"/>
<evidence type="ECO:0000256" key="2">
    <source>
        <dbReference type="ARBA" id="ARBA00023015"/>
    </source>
</evidence>
<dbReference type="PROSITE" id="PS50110">
    <property type="entry name" value="RESPONSE_REGULATORY"/>
    <property type="match status" value="1"/>
</dbReference>
<dbReference type="PANTHER" id="PTHR43214:SF39">
    <property type="entry name" value="TRANSCRIPTIONAL REGULATORY PROTEIN DEGU"/>
    <property type="match status" value="1"/>
</dbReference>
<feature type="domain" description="Response regulatory" evidence="7">
    <location>
        <begin position="13"/>
        <end position="129"/>
    </location>
</feature>
<dbReference type="PATRIC" id="fig|471514.4.peg.2588"/>
<dbReference type="SUPFAM" id="SSF46894">
    <property type="entry name" value="C-terminal effector domain of the bipartite response regulators"/>
    <property type="match status" value="1"/>
</dbReference>
<protein>
    <recommendedName>
        <fullName evidence="10">LuxR family transcriptional regulator</fullName>
    </recommendedName>
</protein>
<dbReference type="InterPro" id="IPR000792">
    <property type="entry name" value="Tscrpt_reg_LuxR_C"/>
</dbReference>
<keyword evidence="3" id="KW-0238">DNA-binding</keyword>
<evidence type="ECO:0000259" key="7">
    <source>
        <dbReference type="PROSITE" id="PS50110"/>
    </source>
</evidence>
<dbReference type="GO" id="GO:0006355">
    <property type="term" value="P:regulation of DNA-templated transcription"/>
    <property type="evidence" value="ECO:0007669"/>
    <property type="project" value="InterPro"/>
</dbReference>
<evidence type="ECO:0000313" key="8">
    <source>
        <dbReference type="EMBL" id="KPV42977.1"/>
    </source>
</evidence>
<name>A0A0P9CTJ5_9BACL</name>
<sequence>MEDAAMNLTSVIQVGIADDNEQFRETLRDILQYESDMEIVGVWRHGADVLLGLEEVQPDIVLLDINMPFLNGVDTMKRIHERYPEVKVIMLTMHDDDGYVLETLRSGASGYLVKDGSASDIIRAIREVAAGRAIVHPQVTHTVISQFQNYMELNESWKEILTEREMDVLREIANGKSNDEIGKTLHITEKTVKNHISSIFQKLEVSDRTQAVVIALKRRWLPT</sequence>
<dbReference type="SMART" id="SM00421">
    <property type="entry name" value="HTH_LUXR"/>
    <property type="match status" value="1"/>
</dbReference>
<dbReference type="OrthoDB" id="9779069at2"/>
<dbReference type="CDD" id="cd06170">
    <property type="entry name" value="LuxR_C_like"/>
    <property type="match status" value="1"/>
</dbReference>
<dbReference type="PRINTS" id="PR00038">
    <property type="entry name" value="HTHLUXR"/>
</dbReference>
<keyword evidence="1 5" id="KW-0597">Phosphoprotein</keyword>
<dbReference type="PROSITE" id="PS00622">
    <property type="entry name" value="HTH_LUXR_1"/>
    <property type="match status" value="1"/>
</dbReference>
<dbReference type="Pfam" id="PF00072">
    <property type="entry name" value="Response_reg"/>
    <property type="match status" value="1"/>
</dbReference>
<reference evidence="8 9" key="1">
    <citation type="submission" date="2015-09" db="EMBL/GenBank/DDBJ databases">
        <title>Draft genome sequence of Alicyclobacillus ferrooxydans DSM 22381.</title>
        <authorList>
            <person name="Hemp J."/>
        </authorList>
    </citation>
    <scope>NUCLEOTIDE SEQUENCE [LARGE SCALE GENOMIC DNA]</scope>
    <source>
        <strain evidence="8 9">TC-34</strain>
    </source>
</reference>
<dbReference type="Gene3D" id="3.40.50.2300">
    <property type="match status" value="1"/>
</dbReference>
<dbReference type="SUPFAM" id="SSF52172">
    <property type="entry name" value="CheY-like"/>
    <property type="match status" value="1"/>
</dbReference>